<dbReference type="Proteomes" id="UP001054857">
    <property type="component" value="Unassembled WGS sequence"/>
</dbReference>
<dbReference type="GO" id="GO:0003677">
    <property type="term" value="F:DNA binding"/>
    <property type="evidence" value="ECO:0007669"/>
    <property type="project" value="InterPro"/>
</dbReference>
<dbReference type="InterPro" id="IPR000212">
    <property type="entry name" value="DNA_helicase_UvrD/REP"/>
</dbReference>
<dbReference type="GO" id="GO:0005634">
    <property type="term" value="C:nucleus"/>
    <property type="evidence" value="ECO:0007669"/>
    <property type="project" value="TreeGrafter"/>
</dbReference>
<dbReference type="EMBL" id="BMAR01000011">
    <property type="protein sequence ID" value="GFR45901.1"/>
    <property type="molecule type" value="Genomic_DNA"/>
</dbReference>
<evidence type="ECO:0000259" key="5">
    <source>
        <dbReference type="Pfam" id="PF00580"/>
    </source>
</evidence>
<comment type="caution">
    <text evidence="6">The sequence shown here is derived from an EMBL/GenBank/DDBJ whole genome shotgun (WGS) entry which is preliminary data.</text>
</comment>
<dbReference type="InterPro" id="IPR027417">
    <property type="entry name" value="P-loop_NTPase"/>
</dbReference>
<evidence type="ECO:0000256" key="1">
    <source>
        <dbReference type="ARBA" id="ARBA00022741"/>
    </source>
</evidence>
<evidence type="ECO:0000313" key="6">
    <source>
        <dbReference type="EMBL" id="GFR45901.1"/>
    </source>
</evidence>
<dbReference type="GO" id="GO:0000725">
    <property type="term" value="P:recombinational repair"/>
    <property type="evidence" value="ECO:0007669"/>
    <property type="project" value="TreeGrafter"/>
</dbReference>
<protein>
    <recommendedName>
        <fullName evidence="5">UvrD-like helicase ATP-binding domain-containing protein</fullName>
    </recommendedName>
</protein>
<keyword evidence="1" id="KW-0547">Nucleotide-binding</keyword>
<dbReference type="PANTHER" id="PTHR11070">
    <property type="entry name" value="UVRD / RECB / PCRA DNA HELICASE FAMILY MEMBER"/>
    <property type="match status" value="1"/>
</dbReference>
<dbReference type="InterPro" id="IPR014016">
    <property type="entry name" value="UvrD-like_ATP-bd"/>
</dbReference>
<evidence type="ECO:0000313" key="7">
    <source>
        <dbReference type="Proteomes" id="UP001054857"/>
    </source>
</evidence>
<sequence>RLTPEQQRVSRLPFWGQNGEALVARLLAFAGAAKTTILRHIVSSYPDIFFVVVMFNSAVQVAVQASMRQDLARDRAAGLRQQENFEVLTSHALVSRRFRVNQKFPGRKRGDVPAGVIRTFLAGRWRLKEAKLVPSSVVIAVRKTVERYMMSADSVLDKKHLVNSSKLLSCAEEGLAKLQSEVQRPLEAFASSSEQLIVAAARGLWDAIRDPKSTEVEHLPHNAYLKLYALSKEVLTFPRRTVLLVDEAQDLNAVTAQVLIDKQELPVVLVGDPRQQIYAFNGAFGLMDRVTIARLYEGELVLRQTFRFGPEIAAAVNTILKAGHQEPRYVVGRDSRSHPGVVYALVPRDKTLDTVTYEDVAKPSRKGRPAAGTADYRNLRLLQCGLRRLVPDAAFPVELEVTPLRGVAILPPGFQLPPNAGAGSSGSSLPRLTYVARTNAALIKAALELVALGFTVCGSFAGADWDRVLANIEDIVKFLRGDRSFHRGHELHGMRSEEELVKLVEAEGTSNLATA</sequence>
<reference evidence="6 7" key="1">
    <citation type="journal article" date="2021" name="Sci. Rep.">
        <title>Genome sequencing of the multicellular alga Astrephomene provides insights into convergent evolution of germ-soma differentiation.</title>
        <authorList>
            <person name="Yamashita S."/>
            <person name="Yamamoto K."/>
            <person name="Matsuzaki R."/>
            <person name="Suzuki S."/>
            <person name="Yamaguchi H."/>
            <person name="Hirooka S."/>
            <person name="Minakuchi Y."/>
            <person name="Miyagishima S."/>
            <person name="Kawachi M."/>
            <person name="Toyoda A."/>
            <person name="Nozaki H."/>
        </authorList>
    </citation>
    <scope>NUCLEOTIDE SEQUENCE [LARGE SCALE GENOMIC DNA]</scope>
    <source>
        <strain evidence="6 7">NIES-4017</strain>
    </source>
</reference>
<dbReference type="PANTHER" id="PTHR11070:SF2">
    <property type="entry name" value="ATP-DEPENDENT DNA HELICASE SRS2"/>
    <property type="match status" value="1"/>
</dbReference>
<name>A0AAD3DU61_9CHLO</name>
<evidence type="ECO:0000256" key="4">
    <source>
        <dbReference type="ARBA" id="ARBA00022840"/>
    </source>
</evidence>
<feature type="non-terminal residue" evidence="6">
    <location>
        <position position="1"/>
    </location>
</feature>
<dbReference type="SUPFAM" id="SSF52540">
    <property type="entry name" value="P-loop containing nucleoside triphosphate hydrolases"/>
    <property type="match status" value="1"/>
</dbReference>
<gene>
    <name evidence="6" type="ORF">Agub_g7357</name>
</gene>
<dbReference type="GO" id="GO:0016787">
    <property type="term" value="F:hydrolase activity"/>
    <property type="evidence" value="ECO:0007669"/>
    <property type="project" value="UniProtKB-KW"/>
</dbReference>
<evidence type="ECO:0000256" key="2">
    <source>
        <dbReference type="ARBA" id="ARBA00022801"/>
    </source>
</evidence>
<dbReference type="GO" id="GO:0043138">
    <property type="term" value="F:3'-5' DNA helicase activity"/>
    <property type="evidence" value="ECO:0007669"/>
    <property type="project" value="TreeGrafter"/>
</dbReference>
<keyword evidence="3" id="KW-0347">Helicase</keyword>
<evidence type="ECO:0000256" key="3">
    <source>
        <dbReference type="ARBA" id="ARBA00022806"/>
    </source>
</evidence>
<dbReference type="Pfam" id="PF00580">
    <property type="entry name" value="UvrD-helicase"/>
    <property type="match status" value="1"/>
</dbReference>
<dbReference type="GO" id="GO:0005524">
    <property type="term" value="F:ATP binding"/>
    <property type="evidence" value="ECO:0007669"/>
    <property type="project" value="UniProtKB-KW"/>
</dbReference>
<keyword evidence="4" id="KW-0067">ATP-binding</keyword>
<feature type="non-terminal residue" evidence="6">
    <location>
        <position position="515"/>
    </location>
</feature>
<feature type="domain" description="UvrD-like helicase ATP-binding" evidence="5">
    <location>
        <begin position="147"/>
        <end position="283"/>
    </location>
</feature>
<keyword evidence="2" id="KW-0378">Hydrolase</keyword>
<dbReference type="Gene3D" id="3.40.50.300">
    <property type="entry name" value="P-loop containing nucleotide triphosphate hydrolases"/>
    <property type="match status" value="1"/>
</dbReference>
<dbReference type="AlphaFoldDB" id="A0AAD3DU61"/>
<accession>A0AAD3DU61</accession>
<organism evidence="6 7">
    <name type="scientific">Astrephomene gubernaculifera</name>
    <dbReference type="NCBI Taxonomy" id="47775"/>
    <lineage>
        <taxon>Eukaryota</taxon>
        <taxon>Viridiplantae</taxon>
        <taxon>Chlorophyta</taxon>
        <taxon>core chlorophytes</taxon>
        <taxon>Chlorophyceae</taxon>
        <taxon>CS clade</taxon>
        <taxon>Chlamydomonadales</taxon>
        <taxon>Astrephomenaceae</taxon>
        <taxon>Astrephomene</taxon>
    </lineage>
</organism>
<keyword evidence="7" id="KW-1185">Reference proteome</keyword>
<proteinExistence type="predicted"/>